<gene>
    <name evidence="1" type="ORF">I4F81_008227</name>
</gene>
<comment type="caution">
    <text evidence="1">The sequence shown here is derived from an EMBL/GenBank/DDBJ whole genome shotgun (WGS) entry which is preliminary data.</text>
</comment>
<protein>
    <submittedName>
        <fullName evidence="1">Uncharacterized protein</fullName>
    </submittedName>
</protein>
<evidence type="ECO:0000313" key="1">
    <source>
        <dbReference type="EMBL" id="KAK1865701.1"/>
    </source>
</evidence>
<sequence length="136" mass="14195">MSTSTSVAAIRFSLLGPAAAIMPGTIIKVVTDSQLAPYVLNALVPRSPALCADLPKDSSEALEQRGVPVEALSHEWKAVNTGTNPAVDEIPLVLEPIKKHTATATVIVPALSSQPYWQLALAAALTDCWAPGRSGV</sequence>
<proteinExistence type="predicted"/>
<evidence type="ECO:0000313" key="2">
    <source>
        <dbReference type="Proteomes" id="UP000798662"/>
    </source>
</evidence>
<keyword evidence="2" id="KW-1185">Reference proteome</keyword>
<name>A0ACC3C7J7_PYRYE</name>
<dbReference type="EMBL" id="CM020619">
    <property type="protein sequence ID" value="KAK1865701.1"/>
    <property type="molecule type" value="Genomic_DNA"/>
</dbReference>
<dbReference type="Proteomes" id="UP000798662">
    <property type="component" value="Chromosome 2"/>
</dbReference>
<organism evidence="1 2">
    <name type="scientific">Pyropia yezoensis</name>
    <name type="common">Susabi-nori</name>
    <name type="synonym">Porphyra yezoensis</name>
    <dbReference type="NCBI Taxonomy" id="2788"/>
    <lineage>
        <taxon>Eukaryota</taxon>
        <taxon>Rhodophyta</taxon>
        <taxon>Bangiophyceae</taxon>
        <taxon>Bangiales</taxon>
        <taxon>Bangiaceae</taxon>
        <taxon>Pyropia</taxon>
    </lineage>
</organism>
<reference evidence="1" key="1">
    <citation type="submission" date="2019-11" db="EMBL/GenBank/DDBJ databases">
        <title>Nori genome reveals adaptations in red seaweeds to the harsh intertidal environment.</title>
        <authorList>
            <person name="Wang D."/>
            <person name="Mao Y."/>
        </authorList>
    </citation>
    <scope>NUCLEOTIDE SEQUENCE</scope>
    <source>
        <tissue evidence="1">Gametophyte</tissue>
    </source>
</reference>
<accession>A0ACC3C7J7</accession>